<evidence type="ECO:0000313" key="3">
    <source>
        <dbReference type="Proteomes" id="UP000182658"/>
    </source>
</evidence>
<dbReference type="OrthoDB" id="5228350at2759"/>
<sequence length="369" mass="39660">MSWAINDWDKQDNQWGEKGYVYMEPSTAPLDKQLLHAEGQVDTYRALVAKNQSQSKKGAFNTKWGKGLNGRDGPKYAYKLHIALDHVAALKKKMAPPPAPAAKPAAAAPAAKKPMDKDAILTKAFGTEKQQAASDRTDTQKEIFDKGVAGVQTGLEAKDLVKTLKGPLTKGGGLIEARDGGGFGEIQQIVKFALAKTPKDAYKVALDRREIYLLVNVINEAAAKIVDIETYFPVSGWRKTQLPEMGPFALRPIDPRNKQGSFSLLGGASSDGIFMKTLVYGRFIRAGISFCAETPDKKAHLDFSVGFNWEPGISIITNGTAGVSVIVGKNAKGAFEQAKKGLEAEVTSGGLRVFAAINGQQVVIGVGRV</sequence>
<gene>
    <name evidence="2" type="ORF">CONLIGDRAFT_100322</name>
</gene>
<proteinExistence type="predicted"/>
<accession>A0A1J7JAI0</accession>
<protein>
    <submittedName>
        <fullName evidence="2">Uncharacterized protein</fullName>
    </submittedName>
</protein>
<keyword evidence="3" id="KW-1185">Reference proteome</keyword>
<feature type="region of interest" description="Disordered" evidence="1">
    <location>
        <begin position="95"/>
        <end position="114"/>
    </location>
</feature>
<evidence type="ECO:0000256" key="1">
    <source>
        <dbReference type="SAM" id="MobiDB-lite"/>
    </source>
</evidence>
<name>A0A1J7JAI0_9PEZI</name>
<dbReference type="EMBL" id="KV875103">
    <property type="protein sequence ID" value="OIW24570.1"/>
    <property type="molecule type" value="Genomic_DNA"/>
</dbReference>
<dbReference type="Proteomes" id="UP000182658">
    <property type="component" value="Unassembled WGS sequence"/>
</dbReference>
<organism evidence="2 3">
    <name type="scientific">Coniochaeta ligniaria NRRL 30616</name>
    <dbReference type="NCBI Taxonomy" id="1408157"/>
    <lineage>
        <taxon>Eukaryota</taxon>
        <taxon>Fungi</taxon>
        <taxon>Dikarya</taxon>
        <taxon>Ascomycota</taxon>
        <taxon>Pezizomycotina</taxon>
        <taxon>Sordariomycetes</taxon>
        <taxon>Sordariomycetidae</taxon>
        <taxon>Coniochaetales</taxon>
        <taxon>Coniochaetaceae</taxon>
        <taxon>Coniochaeta</taxon>
    </lineage>
</organism>
<dbReference type="InParanoid" id="A0A1J7JAI0"/>
<feature type="compositionally biased region" description="Low complexity" evidence="1">
    <location>
        <begin position="102"/>
        <end position="112"/>
    </location>
</feature>
<dbReference type="AlphaFoldDB" id="A0A1J7JAI0"/>
<evidence type="ECO:0000313" key="2">
    <source>
        <dbReference type="EMBL" id="OIW24570.1"/>
    </source>
</evidence>
<reference evidence="2 3" key="1">
    <citation type="submission" date="2016-10" db="EMBL/GenBank/DDBJ databases">
        <title>Draft genome sequence of Coniochaeta ligniaria NRRL30616, a lignocellulolytic fungus for bioabatement of inhibitors in plant biomass hydrolysates.</title>
        <authorList>
            <consortium name="DOE Joint Genome Institute"/>
            <person name="Jimenez D.J."/>
            <person name="Hector R.E."/>
            <person name="Riley R."/>
            <person name="Sun H."/>
            <person name="Grigoriev I.V."/>
            <person name="Van Elsas J.D."/>
            <person name="Nichols N.N."/>
        </authorList>
    </citation>
    <scope>NUCLEOTIDE SEQUENCE [LARGE SCALE GENOMIC DNA]</scope>
    <source>
        <strain evidence="2 3">NRRL 30616</strain>
    </source>
</reference>